<dbReference type="InterPro" id="IPR013761">
    <property type="entry name" value="SAM/pointed_sf"/>
</dbReference>
<dbReference type="InterPro" id="IPR036116">
    <property type="entry name" value="FN3_sf"/>
</dbReference>
<dbReference type="InterPro" id="IPR037608">
    <property type="entry name" value="STIM1/2"/>
</dbReference>
<feature type="region of interest" description="Disordered" evidence="2">
    <location>
        <begin position="30"/>
        <end position="54"/>
    </location>
</feature>
<keyword evidence="6" id="KW-1185">Reference proteome</keyword>
<accession>A0ABD3RNW3</accession>
<comment type="caution">
    <text evidence="5">The sequence shown here is derived from an EMBL/GenBank/DDBJ whole genome shotgun (WGS) entry which is preliminary data.</text>
</comment>
<feature type="transmembrane region" description="Helical" evidence="3">
    <location>
        <begin position="456"/>
        <end position="475"/>
    </location>
</feature>
<dbReference type="SMART" id="SM00060">
    <property type="entry name" value="FN3"/>
    <property type="match status" value="1"/>
</dbReference>
<evidence type="ECO:0000256" key="3">
    <source>
        <dbReference type="SAM" id="Phobius"/>
    </source>
</evidence>
<dbReference type="PROSITE" id="PS00018">
    <property type="entry name" value="EF_HAND_1"/>
    <property type="match status" value="1"/>
</dbReference>
<gene>
    <name evidence="5" type="ORF">ACHAXA_009963</name>
</gene>
<dbReference type="Proteomes" id="UP001530377">
    <property type="component" value="Unassembled WGS sequence"/>
</dbReference>
<dbReference type="CDD" id="cd00051">
    <property type="entry name" value="EFh"/>
    <property type="match status" value="1"/>
</dbReference>
<dbReference type="EMBL" id="JALLPB020000422">
    <property type="protein sequence ID" value="KAL3809265.1"/>
    <property type="molecule type" value="Genomic_DNA"/>
</dbReference>
<dbReference type="FunFam" id="1.10.150.50:FF:000074">
    <property type="entry name" value="Stromal interaction molecule"/>
    <property type="match status" value="1"/>
</dbReference>
<dbReference type="InterPro" id="IPR018247">
    <property type="entry name" value="EF_Hand_1_Ca_BS"/>
</dbReference>
<keyword evidence="3" id="KW-1133">Transmembrane helix</keyword>
<feature type="domain" description="EF-hand" evidence="4">
    <location>
        <begin position="136"/>
        <end position="171"/>
    </location>
</feature>
<evidence type="ECO:0000259" key="4">
    <source>
        <dbReference type="PROSITE" id="PS50222"/>
    </source>
</evidence>
<dbReference type="SUPFAM" id="SSF49265">
    <property type="entry name" value="Fibronectin type III"/>
    <property type="match status" value="1"/>
</dbReference>
<dbReference type="CDD" id="cd00063">
    <property type="entry name" value="FN3"/>
    <property type="match status" value="1"/>
</dbReference>
<evidence type="ECO:0000313" key="5">
    <source>
        <dbReference type="EMBL" id="KAL3809265.1"/>
    </source>
</evidence>
<dbReference type="Gene3D" id="1.10.150.50">
    <property type="entry name" value="Transcription Factor, Ets-1"/>
    <property type="match status" value="1"/>
</dbReference>
<feature type="compositionally biased region" description="Basic residues" evidence="2">
    <location>
        <begin position="44"/>
        <end position="54"/>
    </location>
</feature>
<evidence type="ECO:0000256" key="1">
    <source>
        <dbReference type="ARBA" id="ARBA00022837"/>
    </source>
</evidence>
<keyword evidence="3" id="KW-0472">Membrane</keyword>
<dbReference type="InterPro" id="IPR002048">
    <property type="entry name" value="EF_hand_dom"/>
</dbReference>
<keyword evidence="3" id="KW-0812">Transmembrane</keyword>
<evidence type="ECO:0000256" key="2">
    <source>
        <dbReference type="SAM" id="MobiDB-lite"/>
    </source>
</evidence>
<dbReference type="Gene3D" id="2.60.40.10">
    <property type="entry name" value="Immunoglobulins"/>
    <property type="match status" value="1"/>
</dbReference>
<proteinExistence type="predicted"/>
<dbReference type="Gene3D" id="1.10.238.10">
    <property type="entry name" value="EF-hand"/>
    <property type="match status" value="1"/>
</dbReference>
<dbReference type="InterPro" id="IPR003961">
    <property type="entry name" value="FN3_dom"/>
</dbReference>
<sequence>MASNNLPLNTVRAGKKKIFGRRKYYTSNGVERYRPANNSDMLHPKRRRRQPQRHRPLRAAAGIFLLSRLVATAITTISSDDDNSDDGLIREEMCDDPAGLEPPRVCNVCFFGEPGAPMKFFPSQRCDNSHLGDGIRSAESSGVFFDSLDRDGDGAIEPEEVALFLRNEIGGKQFDTPTEVDEEVGTIMARLDLDNNDGLEMSDMIAHWNKLESLLTAEEVADWIVYSVQLPMSVGNLFLENGITGYDFLEIVENKGRVLLDELGIEKESFRNKIVRRMQARMLGIGSSPETPQNFTYKLEGCKAVTLSWEISNARVFPIHSYRVQRRGVYLIGPGSSKVSSAVSISNGFDSSSGNTISDWKTVYVGGDNEFVDMGLETGHNYKYRVQAWNSVGKSGWETIDLSQALKKQRCSTKPSQPKLVSVVREIQAHVEIEPHWEWASTPKRTAWGIIASFQFIYQFFNFFFAMFAMLAGVMRYRRATATSTTSARVILPAPWLWKGVNRISTKFVGQEIIPRSMLGDPEALMRESQLHDQKMGTTGLRGYDRSRKNAYVCEENKETNCSDRVGRPFRQWSLSANDLQYTTVKSAPPIEVLIQAESKRPPSKFSWQKQKSRCSNISAVSEASAESEELAVCGLANSVASTSSTSKQNLESPLRRRTSLISYGRVCSECMKKFKVGKRYKHHCARCMATFCHKHGRSTHSNFTSCKIPGDCICNSCLSSEKLSC</sequence>
<dbReference type="AlphaFoldDB" id="A0ABD3RNW3"/>
<dbReference type="PANTHER" id="PTHR15136:SF13">
    <property type="entry name" value="SAM DOMAIN-CONTAINING PROTEIN"/>
    <property type="match status" value="1"/>
</dbReference>
<name>A0ABD3RNW3_9STRA</name>
<dbReference type="SUPFAM" id="SSF47473">
    <property type="entry name" value="EF-hand"/>
    <property type="match status" value="1"/>
</dbReference>
<protein>
    <recommendedName>
        <fullName evidence="4">EF-hand domain-containing protein</fullName>
    </recommendedName>
</protein>
<dbReference type="InterPro" id="IPR011992">
    <property type="entry name" value="EF-hand-dom_pair"/>
</dbReference>
<organism evidence="5 6">
    <name type="scientific">Cyclostephanos tholiformis</name>
    <dbReference type="NCBI Taxonomy" id="382380"/>
    <lineage>
        <taxon>Eukaryota</taxon>
        <taxon>Sar</taxon>
        <taxon>Stramenopiles</taxon>
        <taxon>Ochrophyta</taxon>
        <taxon>Bacillariophyta</taxon>
        <taxon>Coscinodiscophyceae</taxon>
        <taxon>Thalassiosirophycidae</taxon>
        <taxon>Stephanodiscales</taxon>
        <taxon>Stephanodiscaceae</taxon>
        <taxon>Cyclostephanos</taxon>
    </lineage>
</organism>
<reference evidence="5 6" key="1">
    <citation type="submission" date="2024-10" db="EMBL/GenBank/DDBJ databases">
        <title>Updated reference genomes for cyclostephanoid diatoms.</title>
        <authorList>
            <person name="Roberts W.R."/>
            <person name="Alverson A.J."/>
        </authorList>
    </citation>
    <scope>NUCLEOTIDE SEQUENCE [LARGE SCALE GENOMIC DNA]</scope>
    <source>
        <strain evidence="5 6">AJA228-03</strain>
    </source>
</reference>
<dbReference type="PANTHER" id="PTHR15136">
    <property type="entry name" value="STROMAL INTERACTION MOLECULE HOMOLOG"/>
    <property type="match status" value="1"/>
</dbReference>
<dbReference type="InterPro" id="IPR013783">
    <property type="entry name" value="Ig-like_fold"/>
</dbReference>
<evidence type="ECO:0000313" key="6">
    <source>
        <dbReference type="Proteomes" id="UP001530377"/>
    </source>
</evidence>
<keyword evidence="1" id="KW-0106">Calcium</keyword>
<dbReference type="PROSITE" id="PS50222">
    <property type="entry name" value="EF_HAND_2"/>
    <property type="match status" value="1"/>
</dbReference>